<dbReference type="AlphaFoldDB" id="A0A2J6S5S0"/>
<dbReference type="EMBL" id="KZ613939">
    <property type="protein sequence ID" value="PMD46113.1"/>
    <property type="molecule type" value="Genomic_DNA"/>
</dbReference>
<proteinExistence type="predicted"/>
<dbReference type="Proteomes" id="UP000235786">
    <property type="component" value="Unassembled WGS sequence"/>
</dbReference>
<accession>A0A2J6S5S0</accession>
<organism evidence="2 3">
    <name type="scientific">Hyaloscypha variabilis (strain UAMH 11265 / GT02V1 / F)</name>
    <name type="common">Meliniomyces variabilis</name>
    <dbReference type="NCBI Taxonomy" id="1149755"/>
    <lineage>
        <taxon>Eukaryota</taxon>
        <taxon>Fungi</taxon>
        <taxon>Dikarya</taxon>
        <taxon>Ascomycota</taxon>
        <taxon>Pezizomycotina</taxon>
        <taxon>Leotiomycetes</taxon>
        <taxon>Helotiales</taxon>
        <taxon>Hyaloscyphaceae</taxon>
        <taxon>Hyaloscypha</taxon>
        <taxon>Hyaloscypha variabilis</taxon>
    </lineage>
</organism>
<evidence type="ECO:0000256" key="1">
    <source>
        <dbReference type="SAM" id="MobiDB-lite"/>
    </source>
</evidence>
<reference evidence="2 3" key="1">
    <citation type="submission" date="2016-04" db="EMBL/GenBank/DDBJ databases">
        <title>A degradative enzymes factory behind the ericoid mycorrhizal symbiosis.</title>
        <authorList>
            <consortium name="DOE Joint Genome Institute"/>
            <person name="Martino E."/>
            <person name="Morin E."/>
            <person name="Grelet G."/>
            <person name="Kuo A."/>
            <person name="Kohler A."/>
            <person name="Daghino S."/>
            <person name="Barry K."/>
            <person name="Choi C."/>
            <person name="Cichocki N."/>
            <person name="Clum A."/>
            <person name="Copeland A."/>
            <person name="Hainaut M."/>
            <person name="Haridas S."/>
            <person name="Labutti K."/>
            <person name="Lindquist E."/>
            <person name="Lipzen A."/>
            <person name="Khouja H.-R."/>
            <person name="Murat C."/>
            <person name="Ohm R."/>
            <person name="Olson A."/>
            <person name="Spatafora J."/>
            <person name="Veneault-Fourrey C."/>
            <person name="Henrissat B."/>
            <person name="Grigoriev I."/>
            <person name="Martin F."/>
            <person name="Perotto S."/>
        </authorList>
    </citation>
    <scope>NUCLEOTIDE SEQUENCE [LARGE SCALE GENOMIC DNA]</scope>
    <source>
        <strain evidence="2 3">F</strain>
    </source>
</reference>
<feature type="compositionally biased region" description="Polar residues" evidence="1">
    <location>
        <begin position="25"/>
        <end position="40"/>
    </location>
</feature>
<keyword evidence="3" id="KW-1185">Reference proteome</keyword>
<evidence type="ECO:0000313" key="3">
    <source>
        <dbReference type="Proteomes" id="UP000235786"/>
    </source>
</evidence>
<evidence type="ECO:0000313" key="2">
    <source>
        <dbReference type="EMBL" id="PMD46113.1"/>
    </source>
</evidence>
<dbReference type="OrthoDB" id="10600122at2759"/>
<feature type="region of interest" description="Disordered" evidence="1">
    <location>
        <begin position="21"/>
        <end position="40"/>
    </location>
</feature>
<sequence>MSNYLDSKLIQSTSTFYTALGSRNPRVNSRPNSYENGSVPSHTIKVIQHLRQERNFDPRSTDSKHPSAPSLLPRLEYALAVKKVEIESAEESSNISSLPAQVSDGGARGGLLPLQNLLPVTKYRTPHLETKKESEHMVPMPRSVTRTARYISSRLALQLNPSDIVFLDSEPIDQNISED</sequence>
<protein>
    <submittedName>
        <fullName evidence="2">Uncharacterized protein</fullName>
    </submittedName>
</protein>
<name>A0A2J6S5S0_HYAVF</name>
<gene>
    <name evidence="2" type="ORF">L207DRAFT_576985</name>
</gene>